<protein>
    <submittedName>
        <fullName evidence="2">Alpha/beta hydrolase</fullName>
    </submittedName>
</protein>
<comment type="caution">
    <text evidence="2">The sequence shown here is derived from an EMBL/GenBank/DDBJ whole genome shotgun (WGS) entry which is preliminary data.</text>
</comment>
<sequence length="273" mass="30882">MFRKYIMVKNIKISYLEFINNNSNKLIIVGHGASMQADFLAPFAKLLNKKYNVIVVDLPAHGNSQGEVIPTLEGIAEFHEQFANALKKEEKLPEDVTFIGYSLSACAAVEIGCRNYYKNLKRLIIVSGAPKVNVDFNIIEDTKIDGKYNLSELFKGFWTSSTKEETKNFLKSFNKIRKTSDESVIIDFKSVIGWDRSEDLNLVKVPSLTVIGDQDNLTLVEDAIKLKNIPKSELAVFNNESHGLVYNKTEQVVNVIFDFMSRYCTTPIMCNSK</sequence>
<evidence type="ECO:0000313" key="3">
    <source>
        <dbReference type="Proteomes" id="UP001078443"/>
    </source>
</evidence>
<keyword evidence="2" id="KW-0378">Hydrolase</keyword>
<organism evidence="2 3">
    <name type="scientific">Clostridium aestuarii</name>
    <dbReference type="NCBI Taxonomy" id="338193"/>
    <lineage>
        <taxon>Bacteria</taxon>
        <taxon>Bacillati</taxon>
        <taxon>Bacillota</taxon>
        <taxon>Clostridia</taxon>
        <taxon>Eubacteriales</taxon>
        <taxon>Clostridiaceae</taxon>
        <taxon>Clostridium</taxon>
    </lineage>
</organism>
<name>A0ABT4D2E9_9CLOT</name>
<dbReference type="InterPro" id="IPR000073">
    <property type="entry name" value="AB_hydrolase_1"/>
</dbReference>
<dbReference type="RefSeq" id="WP_268041743.1">
    <property type="nucleotide sequence ID" value="NZ_JAPQER010000007.1"/>
</dbReference>
<reference evidence="2" key="1">
    <citation type="submission" date="2022-12" db="EMBL/GenBank/DDBJ databases">
        <authorList>
            <person name="Wang J."/>
        </authorList>
    </citation>
    <scope>NUCLEOTIDE SEQUENCE</scope>
    <source>
        <strain evidence="2">HY-45-18</strain>
    </source>
</reference>
<dbReference type="SUPFAM" id="SSF53474">
    <property type="entry name" value="alpha/beta-Hydrolases"/>
    <property type="match status" value="1"/>
</dbReference>
<gene>
    <name evidence="2" type="ORF">OW763_13870</name>
</gene>
<dbReference type="GO" id="GO:0016787">
    <property type="term" value="F:hydrolase activity"/>
    <property type="evidence" value="ECO:0007669"/>
    <property type="project" value="UniProtKB-KW"/>
</dbReference>
<evidence type="ECO:0000313" key="2">
    <source>
        <dbReference type="EMBL" id="MCY6485419.1"/>
    </source>
</evidence>
<accession>A0ABT4D2E9</accession>
<dbReference type="Proteomes" id="UP001078443">
    <property type="component" value="Unassembled WGS sequence"/>
</dbReference>
<dbReference type="Pfam" id="PF12697">
    <property type="entry name" value="Abhydrolase_6"/>
    <property type="match status" value="1"/>
</dbReference>
<dbReference type="InterPro" id="IPR050266">
    <property type="entry name" value="AB_hydrolase_sf"/>
</dbReference>
<dbReference type="PANTHER" id="PTHR43798">
    <property type="entry name" value="MONOACYLGLYCEROL LIPASE"/>
    <property type="match status" value="1"/>
</dbReference>
<evidence type="ECO:0000259" key="1">
    <source>
        <dbReference type="Pfam" id="PF12697"/>
    </source>
</evidence>
<keyword evidence="3" id="KW-1185">Reference proteome</keyword>
<dbReference type="InterPro" id="IPR029058">
    <property type="entry name" value="AB_hydrolase_fold"/>
</dbReference>
<dbReference type="EMBL" id="JAPQER010000007">
    <property type="protein sequence ID" value="MCY6485419.1"/>
    <property type="molecule type" value="Genomic_DNA"/>
</dbReference>
<proteinExistence type="predicted"/>
<dbReference type="PANTHER" id="PTHR43798:SF5">
    <property type="entry name" value="MONOACYLGLYCEROL LIPASE ABHD6"/>
    <property type="match status" value="1"/>
</dbReference>
<dbReference type="Gene3D" id="3.40.50.1820">
    <property type="entry name" value="alpha/beta hydrolase"/>
    <property type="match status" value="1"/>
</dbReference>
<feature type="domain" description="AB hydrolase-1" evidence="1">
    <location>
        <begin position="29"/>
        <end position="242"/>
    </location>
</feature>